<evidence type="ECO:0000256" key="5">
    <source>
        <dbReference type="SAM" id="Phobius"/>
    </source>
</evidence>
<feature type="transmembrane region" description="Helical" evidence="5">
    <location>
        <begin position="219"/>
        <end position="239"/>
    </location>
</feature>
<feature type="transmembrane region" description="Helical" evidence="5">
    <location>
        <begin position="274"/>
        <end position="293"/>
    </location>
</feature>
<dbReference type="InterPro" id="IPR050638">
    <property type="entry name" value="AA-Vitamin_Transporters"/>
</dbReference>
<feature type="domain" description="EamA" evidence="6">
    <location>
        <begin position="161"/>
        <end position="289"/>
    </location>
</feature>
<evidence type="ECO:0000256" key="1">
    <source>
        <dbReference type="ARBA" id="ARBA00004141"/>
    </source>
</evidence>
<dbReference type="PANTHER" id="PTHR32322">
    <property type="entry name" value="INNER MEMBRANE TRANSPORTER"/>
    <property type="match status" value="1"/>
</dbReference>
<dbReference type="AlphaFoldDB" id="G2E6U3"/>
<feature type="transmembrane region" description="Helical" evidence="5">
    <location>
        <begin position="21"/>
        <end position="43"/>
    </location>
</feature>
<dbReference type="RefSeq" id="WP_007042719.1">
    <property type="nucleotide sequence ID" value="NZ_AFWT01000044.1"/>
</dbReference>
<keyword evidence="3 5" id="KW-1133">Transmembrane helix</keyword>
<dbReference type="STRING" id="765913.ThidrDRAFT_4006"/>
<dbReference type="GO" id="GO:0016020">
    <property type="term" value="C:membrane"/>
    <property type="evidence" value="ECO:0007669"/>
    <property type="project" value="UniProtKB-SubCell"/>
</dbReference>
<dbReference type="InterPro" id="IPR037185">
    <property type="entry name" value="EmrE-like"/>
</dbReference>
<accession>G2E6U3</accession>
<feature type="transmembrane region" description="Helical" evidence="5">
    <location>
        <begin position="108"/>
        <end position="125"/>
    </location>
</feature>
<evidence type="ECO:0000256" key="4">
    <source>
        <dbReference type="ARBA" id="ARBA00023136"/>
    </source>
</evidence>
<comment type="subcellular location">
    <subcellularLocation>
        <location evidence="1">Membrane</location>
        <topology evidence="1">Multi-pass membrane protein</topology>
    </subcellularLocation>
</comment>
<reference evidence="7 8" key="1">
    <citation type="submission" date="2011-06" db="EMBL/GenBank/DDBJ databases">
        <title>The draft genome of Thiorhodococcus drewsii AZ1.</title>
        <authorList>
            <consortium name="US DOE Joint Genome Institute (JGI-PGF)"/>
            <person name="Lucas S."/>
            <person name="Han J."/>
            <person name="Lapidus A."/>
            <person name="Cheng J.-F."/>
            <person name="Goodwin L."/>
            <person name="Pitluck S."/>
            <person name="Peters L."/>
            <person name="Land M.L."/>
            <person name="Hauser L."/>
            <person name="Vogl K."/>
            <person name="Liu Z."/>
            <person name="Imhoff J."/>
            <person name="Thiel V."/>
            <person name="Frigaard N.-U."/>
            <person name="Bryant D.A."/>
            <person name="Woyke T.J."/>
        </authorList>
    </citation>
    <scope>NUCLEOTIDE SEQUENCE [LARGE SCALE GENOMIC DNA]</scope>
    <source>
        <strain evidence="7 8">AZ1</strain>
    </source>
</reference>
<dbReference type="EMBL" id="AFWT01000044">
    <property type="protein sequence ID" value="EGV28171.1"/>
    <property type="molecule type" value="Genomic_DNA"/>
</dbReference>
<dbReference type="Proteomes" id="UP000004200">
    <property type="component" value="Unassembled WGS sequence"/>
</dbReference>
<gene>
    <name evidence="7" type="ORF">ThidrDRAFT_4006</name>
</gene>
<feature type="transmembrane region" description="Helical" evidence="5">
    <location>
        <begin position="84"/>
        <end position="102"/>
    </location>
</feature>
<evidence type="ECO:0000259" key="6">
    <source>
        <dbReference type="Pfam" id="PF00892"/>
    </source>
</evidence>
<feature type="transmembrane region" description="Helical" evidence="5">
    <location>
        <begin position="161"/>
        <end position="178"/>
    </location>
</feature>
<dbReference type="Pfam" id="PF00892">
    <property type="entry name" value="EamA"/>
    <property type="match status" value="2"/>
</dbReference>
<proteinExistence type="predicted"/>
<dbReference type="PANTHER" id="PTHR32322:SF9">
    <property type="entry name" value="AMINO-ACID METABOLITE EFFLUX PUMP-RELATED"/>
    <property type="match status" value="1"/>
</dbReference>
<feature type="transmembrane region" description="Helical" evidence="5">
    <location>
        <begin position="137"/>
        <end position="155"/>
    </location>
</feature>
<organism evidence="7 8">
    <name type="scientific">Thiorhodococcus drewsii AZ1</name>
    <dbReference type="NCBI Taxonomy" id="765913"/>
    <lineage>
        <taxon>Bacteria</taxon>
        <taxon>Pseudomonadati</taxon>
        <taxon>Pseudomonadota</taxon>
        <taxon>Gammaproteobacteria</taxon>
        <taxon>Chromatiales</taxon>
        <taxon>Chromatiaceae</taxon>
        <taxon>Thiorhodococcus</taxon>
    </lineage>
</organism>
<sequence>MTKTDRRPLRIVTGHQSGWRTTILTAAALVAFAANVLLCRLAIADGQIDPASYTSLRLASGALTLWAILAFSGRASLKKTRDGWVSAIVLCLYAVPYSFAYVSLDAGTGALILFCAVQITMLVAGYSEGHRLRIQEWLGLLAAFGGLVYLVFPGISAPAPLGSLLMAVAGIAWGIYSLRGRGAGDPVAVTAATFVRALPFALIVSLLTLSHLHMSARGAWIAVASGSLASGIGYIIWYAALKGLTTTRASIVQLAAPVLSAIGGIVFLSEDFTARLAIAGSLILGGIATAILGHDDTASGPRSDARSA</sequence>
<feature type="transmembrane region" description="Helical" evidence="5">
    <location>
        <begin position="187"/>
        <end position="207"/>
    </location>
</feature>
<feature type="transmembrane region" description="Helical" evidence="5">
    <location>
        <begin position="55"/>
        <end position="72"/>
    </location>
</feature>
<evidence type="ECO:0000313" key="8">
    <source>
        <dbReference type="Proteomes" id="UP000004200"/>
    </source>
</evidence>
<comment type="caution">
    <text evidence="7">The sequence shown here is derived from an EMBL/GenBank/DDBJ whole genome shotgun (WGS) entry which is preliminary data.</text>
</comment>
<evidence type="ECO:0000256" key="2">
    <source>
        <dbReference type="ARBA" id="ARBA00022692"/>
    </source>
</evidence>
<keyword evidence="4 5" id="KW-0472">Membrane</keyword>
<feature type="domain" description="EamA" evidence="6">
    <location>
        <begin position="23"/>
        <end position="151"/>
    </location>
</feature>
<dbReference type="SUPFAM" id="SSF103481">
    <property type="entry name" value="Multidrug resistance efflux transporter EmrE"/>
    <property type="match status" value="2"/>
</dbReference>
<evidence type="ECO:0000256" key="3">
    <source>
        <dbReference type="ARBA" id="ARBA00022989"/>
    </source>
</evidence>
<keyword evidence="8" id="KW-1185">Reference proteome</keyword>
<dbReference type="InterPro" id="IPR000620">
    <property type="entry name" value="EamA_dom"/>
</dbReference>
<name>G2E6U3_9GAMM</name>
<dbReference type="OrthoDB" id="321830at2"/>
<evidence type="ECO:0000313" key="7">
    <source>
        <dbReference type="EMBL" id="EGV28171.1"/>
    </source>
</evidence>
<dbReference type="PATRIC" id="fig|765913.3.peg.4080"/>
<protein>
    <recommendedName>
        <fullName evidence="6">EamA domain-containing protein</fullName>
    </recommendedName>
</protein>
<feature type="transmembrane region" description="Helical" evidence="5">
    <location>
        <begin position="251"/>
        <end position="268"/>
    </location>
</feature>
<keyword evidence="2 5" id="KW-0812">Transmembrane</keyword>
<dbReference type="eggNOG" id="COG0697">
    <property type="taxonomic scope" value="Bacteria"/>
</dbReference>